<evidence type="ECO:0000313" key="2">
    <source>
        <dbReference type="EMBL" id="SFP51328.1"/>
    </source>
</evidence>
<evidence type="ECO:0000313" key="3">
    <source>
        <dbReference type="Proteomes" id="UP000182025"/>
    </source>
</evidence>
<dbReference type="AlphaFoldDB" id="A0A1I5QYH4"/>
<dbReference type="SUPFAM" id="SSF52309">
    <property type="entry name" value="N-(deoxy)ribosyltransferase-like"/>
    <property type="match status" value="1"/>
</dbReference>
<dbReference type="Pfam" id="PF14359">
    <property type="entry name" value="DUF4406"/>
    <property type="match status" value="1"/>
</dbReference>
<proteinExistence type="predicted"/>
<keyword evidence="3" id="KW-1185">Reference proteome</keyword>
<name>A0A1I5QYH4_9GAMM</name>
<dbReference type="RefSeq" id="WP_074914133.1">
    <property type="nucleotide sequence ID" value="NZ_FOXK01000003.1"/>
</dbReference>
<dbReference type="InterPro" id="IPR025518">
    <property type="entry name" value="DUF4406"/>
</dbReference>
<protein>
    <recommendedName>
        <fullName evidence="4">DUF4406 domain-containing protein</fullName>
    </recommendedName>
</protein>
<gene>
    <name evidence="2" type="ORF">SAMN05216177_103199</name>
</gene>
<feature type="region of interest" description="Disordered" evidence="1">
    <location>
        <begin position="167"/>
        <end position="187"/>
    </location>
</feature>
<dbReference type="Gene3D" id="3.40.50.10400">
    <property type="entry name" value="Hypothetical protein PA1492"/>
    <property type="match status" value="1"/>
</dbReference>
<organism evidence="2 3">
    <name type="scientific">Ectopseudomonas toyotomiensis</name>
    <dbReference type="NCBI Taxonomy" id="554344"/>
    <lineage>
        <taxon>Bacteria</taxon>
        <taxon>Pseudomonadati</taxon>
        <taxon>Pseudomonadota</taxon>
        <taxon>Gammaproteobacteria</taxon>
        <taxon>Pseudomonadales</taxon>
        <taxon>Pseudomonadaceae</taxon>
        <taxon>Ectopseudomonas</taxon>
    </lineage>
</organism>
<feature type="compositionally biased region" description="Basic and acidic residues" evidence="1">
    <location>
        <begin position="167"/>
        <end position="177"/>
    </location>
</feature>
<evidence type="ECO:0000256" key="1">
    <source>
        <dbReference type="SAM" id="MobiDB-lite"/>
    </source>
</evidence>
<sequence length="187" mass="20570">MNHQPKAGRCRACTKLWEDCSALPFETMPIHRQDGTDAIVICTEYVKGANVVPSKSPATAPHRIYLSGPMTGLPDFNYPAFNAEAARLRALGYHVENPAENPPQDSWEAYMAVCIPQMANCDTIALLPGWSESRGALRERQEAVRLGMTITPAAKIIARRVHHEHVTVPRSETDQRPGGRYHVGASG</sequence>
<accession>A0A1I5QYH4</accession>
<reference evidence="3" key="1">
    <citation type="submission" date="2016-10" db="EMBL/GenBank/DDBJ databases">
        <authorList>
            <person name="Varghese N."/>
            <person name="Submissions S."/>
        </authorList>
    </citation>
    <scope>NUCLEOTIDE SEQUENCE [LARGE SCALE GENOMIC DNA]</scope>
    <source>
        <strain evidence="3">JCM 15604</strain>
    </source>
</reference>
<evidence type="ECO:0008006" key="4">
    <source>
        <dbReference type="Google" id="ProtNLM"/>
    </source>
</evidence>
<dbReference type="EMBL" id="FOXK01000003">
    <property type="protein sequence ID" value="SFP51328.1"/>
    <property type="molecule type" value="Genomic_DNA"/>
</dbReference>
<dbReference type="OrthoDB" id="2376767at2"/>
<dbReference type="Proteomes" id="UP000182025">
    <property type="component" value="Unassembled WGS sequence"/>
</dbReference>